<dbReference type="SUPFAM" id="SSF51556">
    <property type="entry name" value="Metallo-dependent hydrolases"/>
    <property type="match status" value="1"/>
</dbReference>
<comment type="caution">
    <text evidence="10">The sequence shown here is derived from an EMBL/GenBank/DDBJ whole genome shotgun (WGS) entry which is preliminary data.</text>
</comment>
<feature type="binding site" evidence="7">
    <location>
        <position position="245"/>
    </location>
    <ligand>
        <name>substrate</name>
    </ligand>
</feature>
<feature type="binding site" evidence="7">
    <location>
        <begin position="300"/>
        <end position="302"/>
    </location>
    <ligand>
        <name>substrate</name>
    </ligand>
</feature>
<dbReference type="GO" id="GO:0008448">
    <property type="term" value="F:N-acetylglucosamine-6-phosphate deacetylase activity"/>
    <property type="evidence" value="ECO:0007669"/>
    <property type="project" value="UniProtKB-EC"/>
</dbReference>
<comment type="similarity">
    <text evidence="1 5">Belongs to the metallo-dependent hydrolases superfamily. NagA family.</text>
</comment>
<feature type="binding site" evidence="7">
    <location>
        <begin position="214"/>
        <end position="215"/>
    </location>
    <ligand>
        <name>substrate</name>
    </ligand>
</feature>
<dbReference type="InterPro" id="IPR011059">
    <property type="entry name" value="Metal-dep_hydrolase_composite"/>
</dbReference>
<comment type="cofactor">
    <cofactor evidence="8">
        <name>a divalent metal cation</name>
        <dbReference type="ChEBI" id="CHEBI:60240"/>
    </cofactor>
    <text evidence="8">Binds 1 divalent metal cation per subunit.</text>
</comment>
<feature type="binding site" evidence="8">
    <location>
        <position position="190"/>
    </location>
    <ligand>
        <name>Zn(2+)</name>
        <dbReference type="ChEBI" id="CHEBI:29105"/>
    </ligand>
</feature>
<dbReference type="PANTHER" id="PTHR11113:SF14">
    <property type="entry name" value="N-ACETYLGLUCOSAMINE-6-PHOSPHATE DEACETYLASE"/>
    <property type="match status" value="1"/>
</dbReference>
<proteinExistence type="inferred from homology"/>
<dbReference type="GO" id="GO:0046872">
    <property type="term" value="F:metal ion binding"/>
    <property type="evidence" value="ECO:0007669"/>
    <property type="project" value="UniProtKB-KW"/>
</dbReference>
<organism evidence="10 11">
    <name type="scientific">Cereibacter changlensis</name>
    <dbReference type="NCBI Taxonomy" id="402884"/>
    <lineage>
        <taxon>Bacteria</taxon>
        <taxon>Pseudomonadati</taxon>
        <taxon>Pseudomonadota</taxon>
        <taxon>Alphaproteobacteria</taxon>
        <taxon>Rhodobacterales</taxon>
        <taxon>Paracoccaceae</taxon>
        <taxon>Cereibacter</taxon>
    </lineage>
</organism>
<evidence type="ECO:0000256" key="3">
    <source>
        <dbReference type="ARBA" id="ARBA00022801"/>
    </source>
</evidence>
<feature type="domain" description="Amidohydrolase-related" evidence="9">
    <location>
        <begin position="48"/>
        <end position="369"/>
    </location>
</feature>
<dbReference type="Gene3D" id="2.30.40.10">
    <property type="entry name" value="Urease, subunit C, domain 1"/>
    <property type="match status" value="1"/>
</dbReference>
<dbReference type="PIRSF" id="PIRSF038994">
    <property type="entry name" value="NagA"/>
    <property type="match status" value="1"/>
</dbReference>
<feature type="active site" description="Proton donor/acceptor" evidence="6">
    <location>
        <position position="267"/>
    </location>
</feature>
<dbReference type="SUPFAM" id="SSF51338">
    <property type="entry name" value="Composite domain of metallo-dependent hydrolases"/>
    <property type="match status" value="1"/>
</dbReference>
<sequence>MRQAYSGAAIFDGARLLDDHALVLEAGKVVAILPAAEAPDAERLEGGILAPGLIDLQINGGGGLMVDGAATPATFAAICAAHETLGALSVLPTLITDRPEATRAALAAGVAALGTPGLLGLHLEGPHLDIRRKGAHDPALIRPMQEADLALYCEAARKLPTLMLTLAPASVTPAQIAALTEAGVIVSLGHADCTLTEAEAAIAAGASCATHLFNAMSQLGHREPGLVGATLTRPIACGLIADGIHVSEQAMRIALAAKPEGIFLVSDCMSPAGTDLTEFQLNGRRTLRRDGRLTLEDGTLAGADLTLPQAMRHLTSLGIARERILAMVTSIPAAAIRREREIGHLAPGRPADLVHLAEDFTLRATWRAGVRTDRPSRL</sequence>
<dbReference type="Pfam" id="PF01979">
    <property type="entry name" value="Amidohydro_1"/>
    <property type="match status" value="1"/>
</dbReference>
<feature type="binding site" evidence="8">
    <location>
        <position position="124"/>
    </location>
    <ligand>
        <name>Zn(2+)</name>
        <dbReference type="ChEBI" id="CHEBI:29105"/>
    </ligand>
</feature>
<feature type="binding site" evidence="7">
    <location>
        <position position="222"/>
    </location>
    <ligand>
        <name>substrate</name>
    </ligand>
</feature>
<evidence type="ECO:0000313" key="11">
    <source>
        <dbReference type="Proteomes" id="UP000306340"/>
    </source>
</evidence>
<evidence type="ECO:0000256" key="1">
    <source>
        <dbReference type="ARBA" id="ARBA00010716"/>
    </source>
</evidence>
<dbReference type="NCBIfam" id="TIGR00221">
    <property type="entry name" value="nagA"/>
    <property type="match status" value="1"/>
</dbReference>
<feature type="binding site" evidence="8">
    <location>
        <position position="211"/>
    </location>
    <ligand>
        <name>Zn(2+)</name>
        <dbReference type="ChEBI" id="CHEBI:29105"/>
    </ligand>
</feature>
<evidence type="ECO:0000259" key="9">
    <source>
        <dbReference type="Pfam" id="PF01979"/>
    </source>
</evidence>
<dbReference type="PANTHER" id="PTHR11113">
    <property type="entry name" value="N-ACETYLGLUCOSAMINE-6-PHOSPHATE DEACETYLASE"/>
    <property type="match status" value="1"/>
</dbReference>
<keyword evidence="2 8" id="KW-0479">Metal-binding</keyword>
<dbReference type="GO" id="GO:0006046">
    <property type="term" value="P:N-acetylglucosamine catabolic process"/>
    <property type="evidence" value="ECO:0007669"/>
    <property type="project" value="TreeGrafter"/>
</dbReference>
<evidence type="ECO:0000256" key="5">
    <source>
        <dbReference type="PIRNR" id="PIRNR038994"/>
    </source>
</evidence>
<evidence type="ECO:0000256" key="6">
    <source>
        <dbReference type="PIRSR" id="PIRSR038994-1"/>
    </source>
</evidence>
<dbReference type="InterPro" id="IPR003764">
    <property type="entry name" value="GlcNAc_6-P_deAcase"/>
</dbReference>
<dbReference type="AlphaFoldDB" id="A0A4U0YWX0"/>
<dbReference type="InterPro" id="IPR032466">
    <property type="entry name" value="Metal_Hydrolase"/>
</dbReference>
<feature type="binding site" evidence="7">
    <location>
        <position position="135"/>
    </location>
    <ligand>
        <name>substrate</name>
    </ligand>
</feature>
<evidence type="ECO:0000256" key="8">
    <source>
        <dbReference type="PIRSR" id="PIRSR038994-3"/>
    </source>
</evidence>
<evidence type="ECO:0000313" key="10">
    <source>
        <dbReference type="EMBL" id="TKA95116.1"/>
    </source>
</evidence>
<dbReference type="InterPro" id="IPR006680">
    <property type="entry name" value="Amidohydro-rel"/>
</dbReference>
<accession>A0A4U0YWX0</accession>
<dbReference type="Proteomes" id="UP000306340">
    <property type="component" value="Unassembled WGS sequence"/>
</dbReference>
<evidence type="ECO:0000256" key="7">
    <source>
        <dbReference type="PIRSR" id="PIRSR038994-2"/>
    </source>
</evidence>
<dbReference type="EC" id="3.5.1.25" evidence="10"/>
<protein>
    <submittedName>
        <fullName evidence="10">N-acetylglucosamine-6-phosphate deacetylase</fullName>
        <ecNumber evidence="10">3.5.1.25</ecNumber>
    </submittedName>
</protein>
<keyword evidence="4 5" id="KW-0119">Carbohydrate metabolism</keyword>
<dbReference type="RefSeq" id="WP_136793870.1">
    <property type="nucleotide sequence ID" value="NZ_SWAU01000227.1"/>
</dbReference>
<dbReference type="EMBL" id="SWAU01000227">
    <property type="protein sequence ID" value="TKA95116.1"/>
    <property type="molecule type" value="Genomic_DNA"/>
</dbReference>
<reference evidence="10 11" key="1">
    <citation type="submission" date="2019-04" db="EMBL/GenBank/DDBJ databases">
        <title>Crypto-aerobic microbial life in anoxic (sulfidic) marine sediments.</title>
        <authorList>
            <person name="Bhattacharya S."/>
            <person name="Roy C."/>
            <person name="Mondal N."/>
            <person name="Sarkar J."/>
            <person name="Mandal S."/>
            <person name="Rameez M.J."/>
            <person name="Ghosh W."/>
        </authorList>
    </citation>
    <scope>NUCLEOTIDE SEQUENCE [LARGE SCALE GENOMIC DNA]</scope>
    <source>
        <strain evidence="10 11">SBBC</strain>
    </source>
</reference>
<dbReference type="Gene3D" id="3.20.20.140">
    <property type="entry name" value="Metal-dependent hydrolases"/>
    <property type="match status" value="1"/>
</dbReference>
<evidence type="ECO:0000256" key="4">
    <source>
        <dbReference type="ARBA" id="ARBA00023277"/>
    </source>
</evidence>
<keyword evidence="3 5" id="KW-0378">Hydrolase</keyword>
<evidence type="ECO:0000256" key="2">
    <source>
        <dbReference type="ARBA" id="ARBA00022723"/>
    </source>
</evidence>
<gene>
    <name evidence="10" type="primary">nagA</name>
    <name evidence="10" type="ORF">FAZ78_18550</name>
</gene>
<name>A0A4U0YWX0_9RHOB</name>